<evidence type="ECO:0000313" key="1">
    <source>
        <dbReference type="EMBL" id="KAH3700092.1"/>
    </source>
</evidence>
<evidence type="ECO:0000313" key="2">
    <source>
        <dbReference type="Proteomes" id="UP000828390"/>
    </source>
</evidence>
<comment type="caution">
    <text evidence="1">The sequence shown here is derived from an EMBL/GenBank/DDBJ whole genome shotgun (WGS) entry which is preliminary data.</text>
</comment>
<sequence>MHFLMSFVGSVGTLMANSGLEELLESTFVGVSNLLNGKKYPHNVQALRIVTEELLRKVFTENNFQTSDDLENVS</sequence>
<name>A0A9D3YGH0_DREPO</name>
<protein>
    <submittedName>
        <fullName evidence="1">Uncharacterized protein</fullName>
    </submittedName>
</protein>
<dbReference type="AlphaFoldDB" id="A0A9D3YGH0"/>
<dbReference type="Proteomes" id="UP000828390">
    <property type="component" value="Unassembled WGS sequence"/>
</dbReference>
<proteinExistence type="predicted"/>
<gene>
    <name evidence="1" type="ORF">DPMN_075060</name>
</gene>
<dbReference type="EMBL" id="JAIWYP010000015">
    <property type="protein sequence ID" value="KAH3700092.1"/>
    <property type="molecule type" value="Genomic_DNA"/>
</dbReference>
<organism evidence="1 2">
    <name type="scientific">Dreissena polymorpha</name>
    <name type="common">Zebra mussel</name>
    <name type="synonym">Mytilus polymorpha</name>
    <dbReference type="NCBI Taxonomy" id="45954"/>
    <lineage>
        <taxon>Eukaryota</taxon>
        <taxon>Metazoa</taxon>
        <taxon>Spiralia</taxon>
        <taxon>Lophotrochozoa</taxon>
        <taxon>Mollusca</taxon>
        <taxon>Bivalvia</taxon>
        <taxon>Autobranchia</taxon>
        <taxon>Heteroconchia</taxon>
        <taxon>Euheterodonta</taxon>
        <taxon>Imparidentia</taxon>
        <taxon>Neoheterodontei</taxon>
        <taxon>Myida</taxon>
        <taxon>Dreissenoidea</taxon>
        <taxon>Dreissenidae</taxon>
        <taxon>Dreissena</taxon>
    </lineage>
</organism>
<reference evidence="1" key="2">
    <citation type="submission" date="2020-11" db="EMBL/GenBank/DDBJ databases">
        <authorList>
            <person name="McCartney M.A."/>
            <person name="Auch B."/>
            <person name="Kono T."/>
            <person name="Mallez S."/>
            <person name="Becker A."/>
            <person name="Gohl D.M."/>
            <person name="Silverstein K.A.T."/>
            <person name="Koren S."/>
            <person name="Bechman K.B."/>
            <person name="Herman A."/>
            <person name="Abrahante J.E."/>
            <person name="Garbe J."/>
        </authorList>
    </citation>
    <scope>NUCLEOTIDE SEQUENCE</scope>
    <source>
        <strain evidence="1">Duluth1</strain>
        <tissue evidence="1">Whole animal</tissue>
    </source>
</reference>
<reference evidence="1" key="1">
    <citation type="journal article" date="2019" name="bioRxiv">
        <title>The Genome of the Zebra Mussel, Dreissena polymorpha: A Resource for Invasive Species Research.</title>
        <authorList>
            <person name="McCartney M.A."/>
            <person name="Auch B."/>
            <person name="Kono T."/>
            <person name="Mallez S."/>
            <person name="Zhang Y."/>
            <person name="Obille A."/>
            <person name="Becker A."/>
            <person name="Abrahante J.E."/>
            <person name="Garbe J."/>
            <person name="Badalamenti J.P."/>
            <person name="Herman A."/>
            <person name="Mangelson H."/>
            <person name="Liachko I."/>
            <person name="Sullivan S."/>
            <person name="Sone E.D."/>
            <person name="Koren S."/>
            <person name="Silverstein K.A.T."/>
            <person name="Beckman K.B."/>
            <person name="Gohl D.M."/>
        </authorList>
    </citation>
    <scope>NUCLEOTIDE SEQUENCE</scope>
    <source>
        <strain evidence="1">Duluth1</strain>
        <tissue evidence="1">Whole animal</tissue>
    </source>
</reference>
<accession>A0A9D3YGH0</accession>
<keyword evidence="2" id="KW-1185">Reference proteome</keyword>